<feature type="region of interest" description="Disordered" evidence="1">
    <location>
        <begin position="258"/>
        <end position="320"/>
    </location>
</feature>
<feature type="compositionally biased region" description="Low complexity" evidence="1">
    <location>
        <begin position="258"/>
        <end position="269"/>
    </location>
</feature>
<feature type="domain" description="DUF7820" evidence="3">
    <location>
        <begin position="400"/>
        <end position="736"/>
    </location>
</feature>
<gene>
    <name evidence="4" type="ORF">NLU13_7651</name>
</gene>
<organism evidence="4 5">
    <name type="scientific">Sarocladium strictum</name>
    <name type="common">Black bundle disease fungus</name>
    <name type="synonym">Acremonium strictum</name>
    <dbReference type="NCBI Taxonomy" id="5046"/>
    <lineage>
        <taxon>Eukaryota</taxon>
        <taxon>Fungi</taxon>
        <taxon>Dikarya</taxon>
        <taxon>Ascomycota</taxon>
        <taxon>Pezizomycotina</taxon>
        <taxon>Sordariomycetes</taxon>
        <taxon>Hypocreomycetidae</taxon>
        <taxon>Hypocreales</taxon>
        <taxon>Sarocladiaceae</taxon>
        <taxon>Sarocladium</taxon>
    </lineage>
</organism>
<name>A0AA39L5R0_SARSR</name>
<proteinExistence type="predicted"/>
<protein>
    <recommendedName>
        <fullName evidence="3">DUF7820 domain-containing protein</fullName>
    </recommendedName>
</protein>
<keyword evidence="5" id="KW-1185">Reference proteome</keyword>
<sequence length="737" mass="81356">MVPSSHDDENPFSGEPRSSTSHSRRNSIASRSSDASSLAEIPVADGFRHNPSAFDDASSSSTVTPSIGTGSFGQSGTATPSDRSATFRNRPSSVSKPHRPHESLTLRHEHSTSGHAQPSLPRASIASSEGPVIRPDSPYRGPTGPSHPYQMYPQRTLSNATTETTAPLPHESSSETQQQGPTHPYALYTQSTTEVEETPALSIPVGFTHLPDNYRRQLGPEGEEAGALVGPLGHTEELPPYTRYPEIAYINMRKGSIPDTDSISTPSSSTRGVPTIADGAGGIGRATRDPEFSSTEEDLALSRSRPSIRSQRSQASRHDINTAALEITEKSSRQHKWEQRAKRKLWGIVPYWAICLVMVGMVLMGVIMGAVIGTVLKKSDDQTRKAIAESEAPPPKTPVGEVVPYTTLPTDLDPIAIGFYGLPPLDKDEAPRKCFNNSLEFNAWSCDINYGSYSIDITEIKNASKLAMFDLELKAIDQDTAKFLWGTQPPTVPNPIPLRLVNDTFDMGRGPAWWLNVTYNKTVIVPENNFPLPERLKKRTFDDYDLKFDDQLRRLGKNPSRGAQEGDKPWICTWPDTTLEIFIYPNVNASLAVPDDDDNDKTPSPTALEWDDPYPTPLDPKNGKTSDTDRKPDKAYPKVVKFLERRLSGDPDSTAICRQVVVIDGGKAWIPLYDDDNDPIEVEIIETASAWEEQIVANQKRDVIRQWYGSTGTGLDKRLFRRDAQELTSCGCLWWST</sequence>
<evidence type="ECO:0000313" key="4">
    <source>
        <dbReference type="EMBL" id="KAK0385173.1"/>
    </source>
</evidence>
<feature type="compositionally biased region" description="Low complexity" evidence="1">
    <location>
        <begin position="302"/>
        <end position="314"/>
    </location>
</feature>
<keyword evidence="2" id="KW-0472">Membrane</keyword>
<accession>A0AA39L5R0</accession>
<dbReference type="InterPro" id="IPR056722">
    <property type="entry name" value="DUF7820"/>
</dbReference>
<dbReference type="PANTHER" id="PTHR42078:SF1">
    <property type="entry name" value="GLUCAN 1, 4-ALPHA-GLUCOSIDASE"/>
    <property type="match status" value="1"/>
</dbReference>
<dbReference type="Pfam" id="PF25130">
    <property type="entry name" value="DUF7820"/>
    <property type="match status" value="1"/>
</dbReference>
<dbReference type="PANTHER" id="PTHR42078">
    <property type="entry name" value="GLUCAN 1, 4-ALPHA-GLUCOSIDASE"/>
    <property type="match status" value="1"/>
</dbReference>
<evidence type="ECO:0000313" key="5">
    <source>
        <dbReference type="Proteomes" id="UP001175261"/>
    </source>
</evidence>
<dbReference type="AlphaFoldDB" id="A0AA39L5R0"/>
<feature type="compositionally biased region" description="Basic and acidic residues" evidence="1">
    <location>
        <begin position="100"/>
        <end position="112"/>
    </location>
</feature>
<feature type="compositionally biased region" description="Basic and acidic residues" evidence="1">
    <location>
        <begin position="621"/>
        <end position="633"/>
    </location>
</feature>
<evidence type="ECO:0000256" key="1">
    <source>
        <dbReference type="SAM" id="MobiDB-lite"/>
    </source>
</evidence>
<reference evidence="4" key="1">
    <citation type="submission" date="2022-10" db="EMBL/GenBank/DDBJ databases">
        <title>Determination and structural analysis of whole genome sequence of Sarocladium strictum F4-1.</title>
        <authorList>
            <person name="Hu L."/>
            <person name="Jiang Y."/>
        </authorList>
    </citation>
    <scope>NUCLEOTIDE SEQUENCE</scope>
    <source>
        <strain evidence="4">F4-1</strain>
    </source>
</reference>
<feature type="region of interest" description="Disordered" evidence="1">
    <location>
        <begin position="1"/>
        <end position="183"/>
    </location>
</feature>
<evidence type="ECO:0000256" key="2">
    <source>
        <dbReference type="SAM" id="Phobius"/>
    </source>
</evidence>
<feature type="transmembrane region" description="Helical" evidence="2">
    <location>
        <begin position="351"/>
        <end position="376"/>
    </location>
</feature>
<dbReference type="Proteomes" id="UP001175261">
    <property type="component" value="Unassembled WGS sequence"/>
</dbReference>
<dbReference type="EMBL" id="JAPDFR010000007">
    <property type="protein sequence ID" value="KAK0385173.1"/>
    <property type="molecule type" value="Genomic_DNA"/>
</dbReference>
<feature type="compositionally biased region" description="Polar residues" evidence="1">
    <location>
        <begin position="57"/>
        <end position="95"/>
    </location>
</feature>
<keyword evidence="2" id="KW-0812">Transmembrane</keyword>
<feature type="compositionally biased region" description="Low complexity" evidence="1">
    <location>
        <begin position="26"/>
        <end position="39"/>
    </location>
</feature>
<feature type="compositionally biased region" description="Polar residues" evidence="1">
    <location>
        <begin position="153"/>
        <end position="165"/>
    </location>
</feature>
<keyword evidence="2" id="KW-1133">Transmembrane helix</keyword>
<evidence type="ECO:0000259" key="3">
    <source>
        <dbReference type="Pfam" id="PF25130"/>
    </source>
</evidence>
<feature type="region of interest" description="Disordered" evidence="1">
    <location>
        <begin position="592"/>
        <end position="633"/>
    </location>
</feature>
<comment type="caution">
    <text evidence="4">The sequence shown here is derived from an EMBL/GenBank/DDBJ whole genome shotgun (WGS) entry which is preliminary data.</text>
</comment>